<keyword evidence="11 12" id="KW-0804">Transcription</keyword>
<dbReference type="Gene3D" id="3.40.1360.10">
    <property type="match status" value="1"/>
</dbReference>
<protein>
    <recommendedName>
        <fullName evidence="12">DNA primase</fullName>
        <ecNumber evidence="12">2.7.7.101</ecNumber>
    </recommendedName>
</protein>
<evidence type="ECO:0000256" key="5">
    <source>
        <dbReference type="ARBA" id="ARBA00022705"/>
    </source>
</evidence>
<evidence type="ECO:0000256" key="9">
    <source>
        <dbReference type="ARBA" id="ARBA00022842"/>
    </source>
</evidence>
<evidence type="ECO:0000256" key="11">
    <source>
        <dbReference type="ARBA" id="ARBA00023163"/>
    </source>
</evidence>
<evidence type="ECO:0000256" key="1">
    <source>
        <dbReference type="ARBA" id="ARBA00022478"/>
    </source>
</evidence>
<keyword evidence="15" id="KW-1185">Reference proteome</keyword>
<dbReference type="PROSITE" id="PS50880">
    <property type="entry name" value="TOPRIM"/>
    <property type="match status" value="1"/>
</dbReference>
<dbReference type="InterPro" id="IPR034151">
    <property type="entry name" value="TOPRIM_DnaG_bac"/>
</dbReference>
<dbReference type="InterPro" id="IPR002694">
    <property type="entry name" value="Znf_CHC2"/>
</dbReference>
<evidence type="ECO:0000256" key="2">
    <source>
        <dbReference type="ARBA" id="ARBA00022515"/>
    </source>
</evidence>
<keyword evidence="9" id="KW-0460">Magnesium</keyword>
<keyword evidence="2 12" id="KW-0639">Primosome</keyword>
<evidence type="ECO:0000313" key="15">
    <source>
        <dbReference type="Proteomes" id="UP000616499"/>
    </source>
</evidence>
<keyword evidence="7 12" id="KW-0863">Zinc-finger</keyword>
<keyword evidence="4 12" id="KW-0548">Nucleotidyltransferase</keyword>
<evidence type="ECO:0000256" key="4">
    <source>
        <dbReference type="ARBA" id="ARBA00022695"/>
    </source>
</evidence>
<dbReference type="Proteomes" id="UP000616499">
    <property type="component" value="Unassembled WGS sequence"/>
</dbReference>
<reference evidence="15" key="1">
    <citation type="journal article" date="2019" name="Int. J. Syst. Evol. Microbiol.">
        <title>The Global Catalogue of Microorganisms (GCM) 10K type strain sequencing project: providing services to taxonomists for standard genome sequencing and annotation.</title>
        <authorList>
            <consortium name="The Broad Institute Genomics Platform"/>
            <consortium name="The Broad Institute Genome Sequencing Center for Infectious Disease"/>
            <person name="Wu L."/>
            <person name="Ma J."/>
        </authorList>
    </citation>
    <scope>NUCLEOTIDE SEQUENCE [LARGE SCALE GENOMIC DNA]</scope>
    <source>
        <strain evidence="15">JCM 13501</strain>
    </source>
</reference>
<comment type="catalytic activity">
    <reaction evidence="12">
        <text>ssDNA + n NTP = ssDNA/pppN(pN)n-1 hybrid + (n-1) diphosphate.</text>
        <dbReference type="EC" id="2.7.7.101"/>
    </reaction>
</comment>
<dbReference type="PANTHER" id="PTHR30313:SF2">
    <property type="entry name" value="DNA PRIMASE"/>
    <property type="match status" value="1"/>
</dbReference>
<feature type="domain" description="Toprim" evidence="13">
    <location>
        <begin position="260"/>
        <end position="342"/>
    </location>
</feature>
<proteinExistence type="inferred from homology"/>
<dbReference type="EC" id="2.7.7.101" evidence="12"/>
<dbReference type="CDD" id="cd03364">
    <property type="entry name" value="TOPRIM_DnaG_primases"/>
    <property type="match status" value="1"/>
</dbReference>
<keyword evidence="8 12" id="KW-0862">Zinc</keyword>
<dbReference type="Gene3D" id="3.90.580.10">
    <property type="entry name" value="Zinc finger, CHC2-type domain"/>
    <property type="match status" value="1"/>
</dbReference>
<dbReference type="Pfam" id="PF08275">
    <property type="entry name" value="DNAG_N"/>
    <property type="match status" value="1"/>
</dbReference>
<dbReference type="SUPFAM" id="SSF57783">
    <property type="entry name" value="Zinc beta-ribbon"/>
    <property type="match status" value="1"/>
</dbReference>
<accession>A0ABQ2H3H5</accession>
<dbReference type="SMART" id="SM00493">
    <property type="entry name" value="TOPRIM"/>
    <property type="match status" value="1"/>
</dbReference>
<dbReference type="InterPro" id="IPR037068">
    <property type="entry name" value="DNA_primase_core_N_sf"/>
</dbReference>
<comment type="domain">
    <text evidence="12">Contains an N-terminal zinc-binding domain, a central core domain that contains the primase activity, and a C-terminal DnaB-binding domain.</text>
</comment>
<keyword evidence="5 12" id="KW-0235">DNA replication</keyword>
<comment type="similarity">
    <text evidence="12">Belongs to the DnaG primase family.</text>
</comment>
<keyword evidence="6 12" id="KW-0479">Metal-binding</keyword>
<evidence type="ECO:0000256" key="12">
    <source>
        <dbReference type="HAMAP-Rule" id="MF_00974"/>
    </source>
</evidence>
<dbReference type="Gene3D" id="3.90.980.10">
    <property type="entry name" value="DNA primase, catalytic core, N-terminal domain"/>
    <property type="match status" value="1"/>
</dbReference>
<dbReference type="InterPro" id="IPR030846">
    <property type="entry name" value="DnaG_bac"/>
</dbReference>
<comment type="function">
    <text evidence="12">RNA polymerase that catalyzes the synthesis of short RNA molecules used as primers for DNA polymerase during DNA replication.</text>
</comment>
<evidence type="ECO:0000313" key="14">
    <source>
        <dbReference type="EMBL" id="GGM25585.1"/>
    </source>
</evidence>
<dbReference type="NCBIfam" id="TIGR01391">
    <property type="entry name" value="dnaG"/>
    <property type="match status" value="1"/>
</dbReference>
<dbReference type="SUPFAM" id="SSF56731">
    <property type="entry name" value="DNA primase core"/>
    <property type="match status" value="1"/>
</dbReference>
<dbReference type="Pfam" id="PF13155">
    <property type="entry name" value="Toprim_2"/>
    <property type="match status" value="1"/>
</dbReference>
<dbReference type="InterPro" id="IPR006295">
    <property type="entry name" value="DNA_primase_DnaG"/>
</dbReference>
<comment type="subunit">
    <text evidence="12">Monomer. Interacts with DnaB.</text>
</comment>
<comment type="caution">
    <text evidence="14">The sequence shown here is derived from an EMBL/GenBank/DDBJ whole genome shotgun (WGS) entry which is preliminary data.</text>
</comment>
<evidence type="ECO:0000256" key="6">
    <source>
        <dbReference type="ARBA" id="ARBA00022723"/>
    </source>
</evidence>
<evidence type="ECO:0000259" key="13">
    <source>
        <dbReference type="PROSITE" id="PS50880"/>
    </source>
</evidence>
<dbReference type="InterPro" id="IPR036977">
    <property type="entry name" value="DNA_primase_Znf_CHC2"/>
</dbReference>
<name>A0ABQ2H3H5_9PSED</name>
<organism evidence="14 15">
    <name type="scientific">Pseudomonas asuensis</name>
    <dbReference type="NCBI Taxonomy" id="1825787"/>
    <lineage>
        <taxon>Bacteria</taxon>
        <taxon>Pseudomonadati</taxon>
        <taxon>Pseudomonadota</taxon>
        <taxon>Gammaproteobacteria</taxon>
        <taxon>Pseudomonadales</taxon>
        <taxon>Pseudomonadaceae</taxon>
        <taxon>Pseudomonas</taxon>
    </lineage>
</organism>
<evidence type="ECO:0000256" key="3">
    <source>
        <dbReference type="ARBA" id="ARBA00022679"/>
    </source>
</evidence>
<dbReference type="RefSeq" id="WP_188867939.1">
    <property type="nucleotide sequence ID" value="NZ_BMNW01000011.1"/>
</dbReference>
<dbReference type="SMART" id="SM00400">
    <property type="entry name" value="ZnF_CHCC"/>
    <property type="match status" value="1"/>
</dbReference>
<keyword evidence="1 12" id="KW-0240">DNA-directed RNA polymerase</keyword>
<dbReference type="Pfam" id="PF01807">
    <property type="entry name" value="Zn_ribbon_DnaG"/>
    <property type="match status" value="1"/>
</dbReference>
<keyword evidence="10 12" id="KW-0238">DNA-binding</keyword>
<evidence type="ECO:0000256" key="10">
    <source>
        <dbReference type="ARBA" id="ARBA00023125"/>
    </source>
</evidence>
<sequence length="429" mass="47855">MARYIEFSTDFLDDVRERVNLVELIGKTVKLKRSGANRYVGCCPFHDEKTPSFNISTEKNLYKCYGCPARGDAIQWMMSHHNLTFHDAVIQLSTLAGMELPATIGSREENIERRQHLASLYQALKTAERIYIRGLDKSAAARRYLEQNRGLSSQTIQEFGLGVVATGVVSYMTSTPHVALVESGLACERDDKTVFDRFRHRIMIPIRNEVGNLIGFAGRSLVEKPDRTSKYINSPETDLFHKCRELFALHRAKPAIRAARLAVIVEGYFDVMGLHQAGENKAVAPMGTAFTSQQLDRLLPHIDTLVFAFDGDKAGRQAGLQAALLTLETLPDSKSAKFVFLPEGEDPDSFIRANGLDAWNTLIKEAIPLSSFMASYITKNLDRSVPETQVEAATKAKEILARIKQAPTFKSALQSHFEDLIGFKLQVGN</sequence>
<dbReference type="HAMAP" id="MF_00974">
    <property type="entry name" value="DNA_primase_DnaG"/>
    <property type="match status" value="1"/>
</dbReference>
<dbReference type="InterPro" id="IPR050219">
    <property type="entry name" value="DnaG_primase"/>
</dbReference>
<comment type="cofactor">
    <cofactor evidence="12">
        <name>Zn(2+)</name>
        <dbReference type="ChEBI" id="CHEBI:29105"/>
    </cofactor>
    <text evidence="12">Binds 1 zinc ion per monomer.</text>
</comment>
<gene>
    <name evidence="12" type="primary">dnaG</name>
    <name evidence="14" type="ORF">GCM10009425_40420</name>
</gene>
<keyword evidence="3 12" id="KW-0808">Transferase</keyword>
<evidence type="ECO:0000256" key="8">
    <source>
        <dbReference type="ARBA" id="ARBA00022833"/>
    </source>
</evidence>
<evidence type="ECO:0000256" key="7">
    <source>
        <dbReference type="ARBA" id="ARBA00022771"/>
    </source>
</evidence>
<dbReference type="InterPro" id="IPR013264">
    <property type="entry name" value="DNAG_N"/>
</dbReference>
<dbReference type="PANTHER" id="PTHR30313">
    <property type="entry name" value="DNA PRIMASE"/>
    <property type="match status" value="1"/>
</dbReference>
<feature type="zinc finger region" description="CHC2-type" evidence="12">
    <location>
        <begin position="43"/>
        <end position="67"/>
    </location>
</feature>
<dbReference type="EMBL" id="BMNW01000011">
    <property type="protein sequence ID" value="GGM25585.1"/>
    <property type="molecule type" value="Genomic_DNA"/>
</dbReference>
<dbReference type="InterPro" id="IPR006171">
    <property type="entry name" value="TOPRIM_dom"/>
</dbReference>